<name>A0AAD7W3M5_9TELE</name>
<evidence type="ECO:0000313" key="3">
    <source>
        <dbReference type="Proteomes" id="UP001221898"/>
    </source>
</evidence>
<accession>A0AAD7W3M5</accession>
<protein>
    <submittedName>
        <fullName evidence="2">Uncharacterized protein</fullName>
    </submittedName>
</protein>
<keyword evidence="3" id="KW-1185">Reference proteome</keyword>
<evidence type="ECO:0000256" key="1">
    <source>
        <dbReference type="SAM" id="SignalP"/>
    </source>
</evidence>
<dbReference type="Proteomes" id="UP001221898">
    <property type="component" value="Unassembled WGS sequence"/>
</dbReference>
<sequence length="87" mass="8905">MTKLTLLAGLCLVFCQLELPPLPPTTTLAPGGTTSATTTTKATTLTPCATTTTTVVPGSGFCSGKPDGLYINPNNANAFYQCAHGRT</sequence>
<keyword evidence="1" id="KW-0732">Signal</keyword>
<proteinExistence type="predicted"/>
<organism evidence="2 3">
    <name type="scientific">Aldrovandia affinis</name>
    <dbReference type="NCBI Taxonomy" id="143900"/>
    <lineage>
        <taxon>Eukaryota</taxon>
        <taxon>Metazoa</taxon>
        <taxon>Chordata</taxon>
        <taxon>Craniata</taxon>
        <taxon>Vertebrata</taxon>
        <taxon>Euteleostomi</taxon>
        <taxon>Actinopterygii</taxon>
        <taxon>Neopterygii</taxon>
        <taxon>Teleostei</taxon>
        <taxon>Notacanthiformes</taxon>
        <taxon>Halosauridae</taxon>
        <taxon>Aldrovandia</taxon>
    </lineage>
</organism>
<dbReference type="AlphaFoldDB" id="A0AAD7W3M5"/>
<reference evidence="2" key="1">
    <citation type="journal article" date="2023" name="Science">
        <title>Genome structures resolve the early diversification of teleost fishes.</title>
        <authorList>
            <person name="Parey E."/>
            <person name="Louis A."/>
            <person name="Montfort J."/>
            <person name="Bouchez O."/>
            <person name="Roques C."/>
            <person name="Iampietro C."/>
            <person name="Lluch J."/>
            <person name="Castinel A."/>
            <person name="Donnadieu C."/>
            <person name="Desvignes T."/>
            <person name="Floi Bucao C."/>
            <person name="Jouanno E."/>
            <person name="Wen M."/>
            <person name="Mejri S."/>
            <person name="Dirks R."/>
            <person name="Jansen H."/>
            <person name="Henkel C."/>
            <person name="Chen W.J."/>
            <person name="Zahm M."/>
            <person name="Cabau C."/>
            <person name="Klopp C."/>
            <person name="Thompson A.W."/>
            <person name="Robinson-Rechavi M."/>
            <person name="Braasch I."/>
            <person name="Lecointre G."/>
            <person name="Bobe J."/>
            <person name="Postlethwait J.H."/>
            <person name="Berthelot C."/>
            <person name="Roest Crollius H."/>
            <person name="Guiguen Y."/>
        </authorList>
    </citation>
    <scope>NUCLEOTIDE SEQUENCE</scope>
    <source>
        <strain evidence="2">NC1722</strain>
    </source>
</reference>
<dbReference type="EMBL" id="JAINUG010000343">
    <property type="protein sequence ID" value="KAJ8377692.1"/>
    <property type="molecule type" value="Genomic_DNA"/>
</dbReference>
<gene>
    <name evidence="2" type="ORF">AAFF_G00254730</name>
</gene>
<feature type="signal peptide" evidence="1">
    <location>
        <begin position="1"/>
        <end position="15"/>
    </location>
</feature>
<evidence type="ECO:0000313" key="2">
    <source>
        <dbReference type="EMBL" id="KAJ8377692.1"/>
    </source>
</evidence>
<feature type="chain" id="PRO_5042125085" evidence="1">
    <location>
        <begin position="16"/>
        <end position="87"/>
    </location>
</feature>
<dbReference type="Gene3D" id="3.20.20.80">
    <property type="entry name" value="Glycosidases"/>
    <property type="match status" value="1"/>
</dbReference>
<comment type="caution">
    <text evidence="2">The sequence shown here is derived from an EMBL/GenBank/DDBJ whole genome shotgun (WGS) entry which is preliminary data.</text>
</comment>